<dbReference type="AlphaFoldDB" id="A0A1A6A160"/>
<dbReference type="EMBL" id="KI894033">
    <property type="protein sequence ID" value="OBR83782.1"/>
    <property type="molecule type" value="Genomic_DNA"/>
</dbReference>
<evidence type="ECO:0000256" key="3">
    <source>
        <dbReference type="ARBA" id="ARBA00023002"/>
    </source>
</evidence>
<evidence type="ECO:0000256" key="1">
    <source>
        <dbReference type="ARBA" id="ARBA00006484"/>
    </source>
</evidence>
<dbReference type="GO" id="GO:0016616">
    <property type="term" value="F:oxidoreductase activity, acting on the CH-OH group of donors, NAD or NADP as acceptor"/>
    <property type="evidence" value="ECO:0007669"/>
    <property type="project" value="UniProtKB-ARBA"/>
</dbReference>
<accession>A0A1A6A160</accession>
<dbReference type="PROSITE" id="PS00061">
    <property type="entry name" value="ADH_SHORT"/>
    <property type="match status" value="1"/>
</dbReference>
<dbReference type="PANTHER" id="PTHR43008:SF8">
    <property type="entry name" value="BENZIL REDUCTASE ((S)-BENZOIN FORMING) IRC24"/>
    <property type="match status" value="1"/>
</dbReference>
<sequence>MSKSPVIILTGASRGLGLAVLQLLLSNHNARVTTLSRSISSELQAVVKQYGQDRVLPIQGDVGRSEDNIRVVEETVKKWGEIDGLILNAGTIEPKKLDSVPIDSLASYVQTNLLSTIYLVQPALPHLRKTKGKVVLISSGASTTGYQAWGLYSMAKAGMNSLARTLAAEEKENEVAVFAIRPGMVNVSPHRYITVYRHDPLLRNEGPATMHPDEMVKFQNAHKNGELLAPEQPGSVIAGLAIDGSLELTGEYINWADDRLKSFQ</sequence>
<dbReference type="Gene3D" id="3.40.50.720">
    <property type="entry name" value="NAD(P)-binding Rossmann-like Domain"/>
    <property type="match status" value="1"/>
</dbReference>
<protein>
    <submittedName>
        <fullName evidence="5">Cytoplasmic protein</fullName>
    </submittedName>
</protein>
<evidence type="ECO:0000256" key="4">
    <source>
        <dbReference type="RuleBase" id="RU000363"/>
    </source>
</evidence>
<name>A0A1A6A160_9TREE</name>
<dbReference type="OrthoDB" id="9876299at2759"/>
<dbReference type="VEuPathDB" id="FungiDB:I303_06064"/>
<evidence type="ECO:0000313" key="5">
    <source>
        <dbReference type="EMBL" id="OBR83782.1"/>
    </source>
</evidence>
<dbReference type="PRINTS" id="PR00080">
    <property type="entry name" value="SDRFAMILY"/>
</dbReference>
<keyword evidence="2" id="KW-0521">NADP</keyword>
<reference evidence="5" key="1">
    <citation type="submission" date="2013-07" db="EMBL/GenBank/DDBJ databases">
        <title>The Genome Sequence of Cryptococcus dejecticola CBS10117.</title>
        <authorList>
            <consortium name="The Broad Institute Genome Sequencing Platform"/>
            <person name="Cuomo C."/>
            <person name="Litvintseva A."/>
            <person name="Chen Y."/>
            <person name="Heitman J."/>
            <person name="Sun S."/>
            <person name="Springer D."/>
            <person name="Dromer F."/>
            <person name="Young S.K."/>
            <person name="Zeng Q."/>
            <person name="Gargeya S."/>
            <person name="Fitzgerald M."/>
            <person name="Abouelleil A."/>
            <person name="Alvarado L."/>
            <person name="Berlin A.M."/>
            <person name="Chapman S.B."/>
            <person name="Dewar J."/>
            <person name="Goldberg J."/>
            <person name="Griggs A."/>
            <person name="Gujja S."/>
            <person name="Hansen M."/>
            <person name="Howarth C."/>
            <person name="Imamovic A."/>
            <person name="Larimer J."/>
            <person name="McCowan C."/>
            <person name="Murphy C."/>
            <person name="Pearson M."/>
            <person name="Priest M."/>
            <person name="Roberts A."/>
            <person name="Saif S."/>
            <person name="Shea T."/>
            <person name="Sykes S."/>
            <person name="Wortman J."/>
            <person name="Nusbaum C."/>
            <person name="Birren B."/>
        </authorList>
    </citation>
    <scope>NUCLEOTIDE SEQUENCE [LARGE SCALE GENOMIC DNA]</scope>
    <source>
        <strain evidence="5">CBS 10117</strain>
    </source>
</reference>
<evidence type="ECO:0000256" key="2">
    <source>
        <dbReference type="ARBA" id="ARBA00022857"/>
    </source>
</evidence>
<proteinExistence type="inferred from homology"/>
<dbReference type="InterPro" id="IPR002347">
    <property type="entry name" value="SDR_fam"/>
</dbReference>
<keyword evidence="3" id="KW-0560">Oxidoreductase</keyword>
<dbReference type="InterPro" id="IPR036291">
    <property type="entry name" value="NAD(P)-bd_dom_sf"/>
</dbReference>
<gene>
    <name evidence="5" type="ORF">I303_06064</name>
</gene>
<dbReference type="GO" id="GO:0050664">
    <property type="term" value="F:oxidoreductase activity, acting on NAD(P)H, oxygen as acceptor"/>
    <property type="evidence" value="ECO:0007669"/>
    <property type="project" value="TreeGrafter"/>
</dbReference>
<dbReference type="InterPro" id="IPR020904">
    <property type="entry name" value="Sc_DH/Rdtase_CS"/>
</dbReference>
<dbReference type="Pfam" id="PF00106">
    <property type="entry name" value="adh_short"/>
    <property type="match status" value="1"/>
</dbReference>
<organism evidence="5">
    <name type="scientific">Kwoniella dejecticola CBS 10117</name>
    <dbReference type="NCBI Taxonomy" id="1296121"/>
    <lineage>
        <taxon>Eukaryota</taxon>
        <taxon>Fungi</taxon>
        <taxon>Dikarya</taxon>
        <taxon>Basidiomycota</taxon>
        <taxon>Agaricomycotina</taxon>
        <taxon>Tremellomycetes</taxon>
        <taxon>Tremellales</taxon>
        <taxon>Cryptococcaceae</taxon>
        <taxon>Kwoniella</taxon>
    </lineage>
</organism>
<dbReference type="PRINTS" id="PR00081">
    <property type="entry name" value="GDHRDH"/>
</dbReference>
<comment type="similarity">
    <text evidence="1 4">Belongs to the short-chain dehydrogenases/reductases (SDR) family.</text>
</comment>
<dbReference type="PANTHER" id="PTHR43008">
    <property type="entry name" value="BENZIL REDUCTASE"/>
    <property type="match status" value="1"/>
</dbReference>
<dbReference type="STRING" id="1296121.A0A1A6A160"/>
<dbReference type="SUPFAM" id="SSF51735">
    <property type="entry name" value="NAD(P)-binding Rossmann-fold domains"/>
    <property type="match status" value="1"/>
</dbReference>